<evidence type="ECO:0000256" key="6">
    <source>
        <dbReference type="ARBA" id="ARBA00022792"/>
    </source>
</evidence>
<dbReference type="AlphaFoldDB" id="A0AAI9TPI3"/>
<reference evidence="12" key="2">
    <citation type="journal article" date="2016" name="Fungal Biol.">
        <title>Ochratoxin A production by Penicillium thymicola.</title>
        <authorList>
            <person name="Nguyen H.D.T."/>
            <person name="McMullin D.R."/>
            <person name="Ponomareva E."/>
            <person name="Riley R."/>
            <person name="Pomraning K.R."/>
            <person name="Baker S.E."/>
            <person name="Seifert K.A."/>
        </authorList>
    </citation>
    <scope>NUCLEOTIDE SEQUENCE</scope>
    <source>
        <strain evidence="12">DAOM 180753</strain>
    </source>
</reference>
<dbReference type="GO" id="GO:0005469">
    <property type="term" value="F:succinate:fumarate antiporter activity"/>
    <property type="evidence" value="ECO:0007669"/>
    <property type="project" value="TreeGrafter"/>
</dbReference>
<name>A0AAI9TPI3_PENTH</name>
<dbReference type="PANTHER" id="PTHR45788">
    <property type="entry name" value="SUCCINATE/FUMARATE MITOCHONDRIAL TRANSPORTER-RELATED"/>
    <property type="match status" value="1"/>
</dbReference>
<dbReference type="InterPro" id="IPR018108">
    <property type="entry name" value="MCP_transmembrane"/>
</dbReference>
<evidence type="ECO:0000256" key="2">
    <source>
        <dbReference type="ARBA" id="ARBA00006375"/>
    </source>
</evidence>
<evidence type="ECO:0000256" key="5">
    <source>
        <dbReference type="ARBA" id="ARBA00022737"/>
    </source>
</evidence>
<protein>
    <recommendedName>
        <fullName evidence="14">Mitochondrial thiamine pyrophosphate carrier 1</fullName>
    </recommendedName>
</protein>
<evidence type="ECO:0000256" key="1">
    <source>
        <dbReference type="ARBA" id="ARBA00004448"/>
    </source>
</evidence>
<dbReference type="Pfam" id="PF00153">
    <property type="entry name" value="Mito_carr"/>
    <property type="match status" value="3"/>
</dbReference>
<keyword evidence="13" id="KW-1185">Reference proteome</keyword>
<dbReference type="Proteomes" id="UP001227192">
    <property type="component" value="Unassembled WGS sequence"/>
</dbReference>
<accession>A0AAI9TPI3</accession>
<evidence type="ECO:0000256" key="8">
    <source>
        <dbReference type="ARBA" id="ARBA00023128"/>
    </source>
</evidence>
<comment type="similarity">
    <text evidence="2 11">Belongs to the mitochondrial carrier (TC 2.A.29) family.</text>
</comment>
<feature type="repeat" description="Solcar" evidence="10">
    <location>
        <begin position="223"/>
        <end position="312"/>
    </location>
</feature>
<dbReference type="InterPro" id="IPR049563">
    <property type="entry name" value="TXTP-like"/>
</dbReference>
<evidence type="ECO:0000256" key="10">
    <source>
        <dbReference type="PROSITE-ProRule" id="PRU00282"/>
    </source>
</evidence>
<evidence type="ECO:0000313" key="12">
    <source>
        <dbReference type="EMBL" id="KAJ9490806.1"/>
    </source>
</evidence>
<keyword evidence="3 11" id="KW-0813">Transport</keyword>
<dbReference type="Gene3D" id="1.50.40.10">
    <property type="entry name" value="Mitochondrial carrier domain"/>
    <property type="match status" value="1"/>
</dbReference>
<dbReference type="EMBL" id="LACB01000047">
    <property type="protein sequence ID" value="KAJ9490806.1"/>
    <property type="molecule type" value="Genomic_DNA"/>
</dbReference>
<comment type="subcellular location">
    <subcellularLocation>
        <location evidence="1">Mitochondrion inner membrane</location>
        <topology evidence="1">Multi-pass membrane protein</topology>
    </subcellularLocation>
</comment>
<keyword evidence="5" id="KW-0677">Repeat</keyword>
<keyword evidence="6" id="KW-0999">Mitochondrion inner membrane</keyword>
<feature type="repeat" description="Solcar" evidence="10">
    <location>
        <begin position="15"/>
        <end position="107"/>
    </location>
</feature>
<reference evidence="12" key="1">
    <citation type="submission" date="2015-06" db="EMBL/GenBank/DDBJ databases">
        <authorList>
            <person name="Nguyen H."/>
        </authorList>
    </citation>
    <scope>NUCLEOTIDE SEQUENCE</scope>
    <source>
        <strain evidence="12">DAOM 180753</strain>
    </source>
</reference>
<keyword evidence="4 10" id="KW-0812">Transmembrane</keyword>
<keyword evidence="8" id="KW-0496">Mitochondrion</keyword>
<evidence type="ECO:0000313" key="13">
    <source>
        <dbReference type="Proteomes" id="UP001227192"/>
    </source>
</evidence>
<organism evidence="12 13">
    <name type="scientific">Penicillium thymicola</name>
    <dbReference type="NCBI Taxonomy" id="293382"/>
    <lineage>
        <taxon>Eukaryota</taxon>
        <taxon>Fungi</taxon>
        <taxon>Dikarya</taxon>
        <taxon>Ascomycota</taxon>
        <taxon>Pezizomycotina</taxon>
        <taxon>Eurotiomycetes</taxon>
        <taxon>Eurotiomycetidae</taxon>
        <taxon>Eurotiales</taxon>
        <taxon>Aspergillaceae</taxon>
        <taxon>Penicillium</taxon>
    </lineage>
</organism>
<gene>
    <name evidence="12" type="ORF">VN97_g2435</name>
</gene>
<dbReference type="SUPFAM" id="SSF103506">
    <property type="entry name" value="Mitochondrial carrier"/>
    <property type="match status" value="1"/>
</dbReference>
<evidence type="ECO:0000256" key="11">
    <source>
        <dbReference type="RuleBase" id="RU000488"/>
    </source>
</evidence>
<evidence type="ECO:0000256" key="7">
    <source>
        <dbReference type="ARBA" id="ARBA00022989"/>
    </source>
</evidence>
<dbReference type="PRINTS" id="PR00926">
    <property type="entry name" value="MITOCARRIER"/>
</dbReference>
<dbReference type="PROSITE" id="PS50920">
    <property type="entry name" value="SOLCAR"/>
    <property type="match status" value="3"/>
</dbReference>
<keyword evidence="7" id="KW-1133">Transmembrane helix</keyword>
<feature type="repeat" description="Solcar" evidence="10">
    <location>
        <begin position="119"/>
        <end position="210"/>
    </location>
</feature>
<evidence type="ECO:0000256" key="3">
    <source>
        <dbReference type="ARBA" id="ARBA00022448"/>
    </source>
</evidence>
<dbReference type="InterPro" id="IPR023395">
    <property type="entry name" value="MCP_dom_sf"/>
</dbReference>
<evidence type="ECO:0000256" key="9">
    <source>
        <dbReference type="ARBA" id="ARBA00023136"/>
    </source>
</evidence>
<proteinExistence type="inferred from homology"/>
<sequence length="314" mass="34322">MATMKQPMPGKTISMAPGTTAFYGALAGMMEALVCHPLDTIKVNMQTKNTTATLLPQKPGDKTLVRTIQSIYHQAPMAFYRGLGAVLLGIVPKMAIRFTSFETYKTILKRPDEKALTSGRLILAGLAAGVTEAVLVVTPTEVLKIRLQTTKPRDGVRGAVSGYRNTPEALYTIVRTEGVKVLWTGIGLTAARQGTNQAVNFFAYTRIRQALVDNQPQYHSSGLPSWQTGLNGFLAGSLGPLANAPIDTLKTRVQKSGNRGNESGLYRLIHTFQDIVRHDGYRALYKGILLRVLRVGIGQAVTFSTYEALRRWLS</sequence>
<dbReference type="PANTHER" id="PTHR45788:SF2">
    <property type="entry name" value="SUCCINATE_FUMARATE MITOCHONDRIAL TRANSPORTER"/>
    <property type="match status" value="1"/>
</dbReference>
<comment type="caution">
    <text evidence="12">The sequence shown here is derived from an EMBL/GenBank/DDBJ whole genome shotgun (WGS) entry which is preliminary data.</text>
</comment>
<evidence type="ECO:0000256" key="4">
    <source>
        <dbReference type="ARBA" id="ARBA00022692"/>
    </source>
</evidence>
<dbReference type="InterPro" id="IPR002067">
    <property type="entry name" value="MCP"/>
</dbReference>
<evidence type="ECO:0008006" key="14">
    <source>
        <dbReference type="Google" id="ProtNLM"/>
    </source>
</evidence>
<keyword evidence="9 10" id="KW-0472">Membrane</keyword>
<dbReference type="GO" id="GO:0005743">
    <property type="term" value="C:mitochondrial inner membrane"/>
    <property type="evidence" value="ECO:0007669"/>
    <property type="project" value="UniProtKB-SubCell"/>
</dbReference>